<name>A0ABD1RMN6_9LAMI</name>
<evidence type="ECO:0000256" key="1">
    <source>
        <dbReference type="SAM" id="MobiDB-lite"/>
    </source>
</evidence>
<gene>
    <name evidence="2" type="ORF">Fot_42330</name>
</gene>
<comment type="caution">
    <text evidence="2">The sequence shown here is derived from an EMBL/GenBank/DDBJ whole genome shotgun (WGS) entry which is preliminary data.</text>
</comment>
<reference evidence="3" key="1">
    <citation type="submission" date="2024-07" db="EMBL/GenBank/DDBJ databases">
        <title>Two chromosome-level genome assemblies of Korean endemic species Abeliophyllum distichum and Forsythia ovata (Oleaceae).</title>
        <authorList>
            <person name="Jang H."/>
        </authorList>
    </citation>
    <scope>NUCLEOTIDE SEQUENCE [LARGE SCALE GENOMIC DNA]</scope>
</reference>
<evidence type="ECO:0000313" key="3">
    <source>
        <dbReference type="Proteomes" id="UP001604277"/>
    </source>
</evidence>
<keyword evidence="3" id="KW-1185">Reference proteome</keyword>
<sequence>MRSWSANESPKNQNIGKRTSEKVVRTCSSKKLKEPHVPEPRIDGWERVPKHTNIHDFLEGILDKRDGDEECKSIDLNNFSNADFGCDPCHHESNCDPLDDKFLHKQSDETGTSDH</sequence>
<feature type="compositionally biased region" description="Polar residues" evidence="1">
    <location>
        <begin position="1"/>
        <end position="17"/>
    </location>
</feature>
<accession>A0ABD1RMN6</accession>
<feature type="compositionally biased region" description="Basic and acidic residues" evidence="1">
    <location>
        <begin position="31"/>
        <end position="44"/>
    </location>
</feature>
<proteinExistence type="predicted"/>
<feature type="region of interest" description="Disordered" evidence="1">
    <location>
        <begin position="1"/>
        <end position="44"/>
    </location>
</feature>
<organism evidence="2 3">
    <name type="scientific">Forsythia ovata</name>
    <dbReference type="NCBI Taxonomy" id="205694"/>
    <lineage>
        <taxon>Eukaryota</taxon>
        <taxon>Viridiplantae</taxon>
        <taxon>Streptophyta</taxon>
        <taxon>Embryophyta</taxon>
        <taxon>Tracheophyta</taxon>
        <taxon>Spermatophyta</taxon>
        <taxon>Magnoliopsida</taxon>
        <taxon>eudicotyledons</taxon>
        <taxon>Gunneridae</taxon>
        <taxon>Pentapetalae</taxon>
        <taxon>asterids</taxon>
        <taxon>lamiids</taxon>
        <taxon>Lamiales</taxon>
        <taxon>Oleaceae</taxon>
        <taxon>Forsythieae</taxon>
        <taxon>Forsythia</taxon>
    </lineage>
</organism>
<protein>
    <submittedName>
        <fullName evidence="2">Uncharacterized protein</fullName>
    </submittedName>
</protein>
<evidence type="ECO:0000313" key="2">
    <source>
        <dbReference type="EMBL" id="KAL2489038.1"/>
    </source>
</evidence>
<dbReference type="EMBL" id="JBFOLJ010000012">
    <property type="protein sequence ID" value="KAL2489038.1"/>
    <property type="molecule type" value="Genomic_DNA"/>
</dbReference>
<dbReference type="AlphaFoldDB" id="A0ABD1RMN6"/>
<dbReference type="Proteomes" id="UP001604277">
    <property type="component" value="Unassembled WGS sequence"/>
</dbReference>